<dbReference type="PANTHER" id="PTHR12001:SF55">
    <property type="entry name" value="ALL TRANS-POLYPRENYL-DIPHOSPHATE SYNTHASE PDSS2"/>
    <property type="match status" value="1"/>
</dbReference>
<accession>A0A4C1TL44</accession>
<evidence type="ECO:0000256" key="1">
    <source>
        <dbReference type="SAM" id="MobiDB-lite"/>
    </source>
</evidence>
<sequence>MTFGNKIGLLIGDYLLGHSSAELAGLRNQEVVEIISSAVRDFSESEFIGDRDEQNNPLPSKPGSNPVKSNGTTTTPDIDFDEQDVLTPMSISRAGIPEKSGNVEIFLNAGSLWEKSCQASLKLAGQSEKYAACGISLRNICR</sequence>
<evidence type="ECO:0000313" key="2">
    <source>
        <dbReference type="EMBL" id="GBP15299.1"/>
    </source>
</evidence>
<reference evidence="2 3" key="1">
    <citation type="journal article" date="2019" name="Commun. Biol.">
        <title>The bagworm genome reveals a unique fibroin gene that provides high tensile strength.</title>
        <authorList>
            <person name="Kono N."/>
            <person name="Nakamura H."/>
            <person name="Ohtoshi R."/>
            <person name="Tomita M."/>
            <person name="Numata K."/>
            <person name="Arakawa K."/>
        </authorList>
    </citation>
    <scope>NUCLEOTIDE SEQUENCE [LARGE SCALE GENOMIC DNA]</scope>
</reference>
<feature type="region of interest" description="Disordered" evidence="1">
    <location>
        <begin position="46"/>
        <end position="81"/>
    </location>
</feature>
<dbReference type="AlphaFoldDB" id="A0A4C1TL44"/>
<protein>
    <submittedName>
        <fullName evidence="2">Probable hexaprenyl pyrophosphate synthase, mitochondrial</fullName>
    </submittedName>
</protein>
<dbReference type="Proteomes" id="UP000299102">
    <property type="component" value="Unassembled WGS sequence"/>
</dbReference>
<dbReference type="InterPro" id="IPR008949">
    <property type="entry name" value="Isoprenoid_synthase_dom_sf"/>
</dbReference>
<dbReference type="GO" id="GO:0006744">
    <property type="term" value="P:ubiquinone biosynthetic process"/>
    <property type="evidence" value="ECO:0007669"/>
    <property type="project" value="TreeGrafter"/>
</dbReference>
<dbReference type="STRING" id="151549.A0A4C1TL44"/>
<dbReference type="EMBL" id="BGZK01005743">
    <property type="protein sequence ID" value="GBP15299.1"/>
    <property type="molecule type" value="Genomic_DNA"/>
</dbReference>
<dbReference type="GO" id="GO:0005739">
    <property type="term" value="C:mitochondrion"/>
    <property type="evidence" value="ECO:0007669"/>
    <property type="project" value="TreeGrafter"/>
</dbReference>
<dbReference type="GO" id="GO:0004659">
    <property type="term" value="F:prenyltransferase activity"/>
    <property type="evidence" value="ECO:0007669"/>
    <property type="project" value="TreeGrafter"/>
</dbReference>
<dbReference type="PANTHER" id="PTHR12001">
    <property type="entry name" value="GERANYLGERANYL PYROPHOSPHATE SYNTHASE"/>
    <property type="match status" value="1"/>
</dbReference>
<dbReference type="SUPFAM" id="SSF48576">
    <property type="entry name" value="Terpenoid synthases"/>
    <property type="match status" value="1"/>
</dbReference>
<name>A0A4C1TL44_EUMVA</name>
<dbReference type="GO" id="GO:0008299">
    <property type="term" value="P:isoprenoid biosynthetic process"/>
    <property type="evidence" value="ECO:0007669"/>
    <property type="project" value="TreeGrafter"/>
</dbReference>
<proteinExistence type="predicted"/>
<dbReference type="OrthoDB" id="9983019at2759"/>
<comment type="caution">
    <text evidence="2">The sequence shown here is derived from an EMBL/GenBank/DDBJ whole genome shotgun (WGS) entry which is preliminary data.</text>
</comment>
<organism evidence="2 3">
    <name type="scientific">Eumeta variegata</name>
    <name type="common">Bagworm moth</name>
    <name type="synonym">Eumeta japonica</name>
    <dbReference type="NCBI Taxonomy" id="151549"/>
    <lineage>
        <taxon>Eukaryota</taxon>
        <taxon>Metazoa</taxon>
        <taxon>Ecdysozoa</taxon>
        <taxon>Arthropoda</taxon>
        <taxon>Hexapoda</taxon>
        <taxon>Insecta</taxon>
        <taxon>Pterygota</taxon>
        <taxon>Neoptera</taxon>
        <taxon>Endopterygota</taxon>
        <taxon>Lepidoptera</taxon>
        <taxon>Glossata</taxon>
        <taxon>Ditrysia</taxon>
        <taxon>Tineoidea</taxon>
        <taxon>Psychidae</taxon>
        <taxon>Oiketicinae</taxon>
        <taxon>Eumeta</taxon>
    </lineage>
</organism>
<dbReference type="Gene3D" id="1.10.600.10">
    <property type="entry name" value="Farnesyl Diphosphate Synthase"/>
    <property type="match status" value="1"/>
</dbReference>
<gene>
    <name evidence="2" type="ORF">EVAR_101616_1</name>
</gene>
<evidence type="ECO:0000313" key="3">
    <source>
        <dbReference type="Proteomes" id="UP000299102"/>
    </source>
</evidence>
<dbReference type="GO" id="GO:1990234">
    <property type="term" value="C:transferase complex"/>
    <property type="evidence" value="ECO:0007669"/>
    <property type="project" value="TreeGrafter"/>
</dbReference>
<feature type="compositionally biased region" description="Polar residues" evidence="1">
    <location>
        <begin position="55"/>
        <end position="76"/>
    </location>
</feature>
<keyword evidence="3" id="KW-1185">Reference proteome</keyword>